<proteinExistence type="predicted"/>
<dbReference type="EMBL" id="BOOJ01000077">
    <property type="protein sequence ID" value="GIH97130.1"/>
    <property type="molecule type" value="Genomic_DNA"/>
</dbReference>
<accession>A0A8J3WPP1</accession>
<organism evidence="1 2">
    <name type="scientific">Planobispora siamensis</name>
    <dbReference type="NCBI Taxonomy" id="936338"/>
    <lineage>
        <taxon>Bacteria</taxon>
        <taxon>Bacillati</taxon>
        <taxon>Actinomycetota</taxon>
        <taxon>Actinomycetes</taxon>
        <taxon>Streptosporangiales</taxon>
        <taxon>Streptosporangiaceae</taxon>
        <taxon>Planobispora</taxon>
    </lineage>
</organism>
<dbReference type="AlphaFoldDB" id="A0A8J3WPP1"/>
<sequence length="169" mass="18002">MTPVLASGTASVVKLLVATLAFAGAYVGVEASENASGQARANAADSRVETVNLSSDALSVPATETLKSGTVTVSAIVATAQGCDKPYKVQSVIDNEDPEDIVSYGWSLERWSPAAKKWRTYLTADSGFTGRTRVVEWQPRIVGNPGWYRVKLSVTDQGVLNSEKFQVSC</sequence>
<evidence type="ECO:0000313" key="2">
    <source>
        <dbReference type="Proteomes" id="UP000619788"/>
    </source>
</evidence>
<keyword evidence="2" id="KW-1185">Reference proteome</keyword>
<reference evidence="1 2" key="1">
    <citation type="submission" date="2021-01" db="EMBL/GenBank/DDBJ databases">
        <title>Whole genome shotgun sequence of Planobispora siamensis NBRC 107568.</title>
        <authorList>
            <person name="Komaki H."/>
            <person name="Tamura T."/>
        </authorList>
    </citation>
    <scope>NUCLEOTIDE SEQUENCE [LARGE SCALE GENOMIC DNA]</scope>
    <source>
        <strain evidence="1 2">NBRC 107568</strain>
    </source>
</reference>
<name>A0A8J3WPP1_9ACTN</name>
<protein>
    <submittedName>
        <fullName evidence="1">Uncharacterized protein</fullName>
    </submittedName>
</protein>
<gene>
    <name evidence="1" type="ORF">Psi01_77600</name>
</gene>
<evidence type="ECO:0000313" key="1">
    <source>
        <dbReference type="EMBL" id="GIH97130.1"/>
    </source>
</evidence>
<dbReference type="Proteomes" id="UP000619788">
    <property type="component" value="Unassembled WGS sequence"/>
</dbReference>
<comment type="caution">
    <text evidence="1">The sequence shown here is derived from an EMBL/GenBank/DDBJ whole genome shotgun (WGS) entry which is preliminary data.</text>
</comment>